<keyword evidence="1" id="KW-1133">Transmembrane helix</keyword>
<feature type="transmembrane region" description="Helical" evidence="1">
    <location>
        <begin position="140"/>
        <end position="163"/>
    </location>
</feature>
<gene>
    <name evidence="2" type="ORF">Pa4123_89920</name>
</gene>
<proteinExistence type="predicted"/>
<keyword evidence="1" id="KW-0812">Transmembrane</keyword>
<organism evidence="2 3">
    <name type="scientific">Phytohabitans aurantiacus</name>
    <dbReference type="NCBI Taxonomy" id="3016789"/>
    <lineage>
        <taxon>Bacteria</taxon>
        <taxon>Bacillati</taxon>
        <taxon>Actinomycetota</taxon>
        <taxon>Actinomycetes</taxon>
        <taxon>Micromonosporales</taxon>
        <taxon>Micromonosporaceae</taxon>
    </lineage>
</organism>
<protein>
    <submittedName>
        <fullName evidence="2">Uncharacterized protein</fullName>
    </submittedName>
</protein>
<dbReference type="Proteomes" id="UP001144280">
    <property type="component" value="Unassembled WGS sequence"/>
</dbReference>
<reference evidence="2" key="1">
    <citation type="submission" date="2022-12" db="EMBL/GenBank/DDBJ databases">
        <title>New Phytohabitans aurantiacus sp. RD004123 nov., an actinomycete isolated from soil.</title>
        <authorList>
            <person name="Triningsih D.W."/>
            <person name="Harunari E."/>
            <person name="Igarashi Y."/>
        </authorList>
    </citation>
    <scope>NUCLEOTIDE SEQUENCE</scope>
    <source>
        <strain evidence="2">RD004123</strain>
    </source>
</reference>
<evidence type="ECO:0000313" key="3">
    <source>
        <dbReference type="Proteomes" id="UP001144280"/>
    </source>
</evidence>
<feature type="transmembrane region" description="Helical" evidence="1">
    <location>
        <begin position="170"/>
        <end position="188"/>
    </location>
</feature>
<comment type="caution">
    <text evidence="2">The sequence shown here is derived from an EMBL/GenBank/DDBJ whole genome shotgun (WGS) entry which is preliminary data.</text>
</comment>
<dbReference type="EMBL" id="BSDI01000096">
    <property type="protein sequence ID" value="GLI03713.1"/>
    <property type="molecule type" value="Genomic_DNA"/>
</dbReference>
<sequence length="254" mass="26866">MLLVGVVLLGTVGLAVGSWYGGRGAAPLSSDRAQGVATELLPEAKPPSSAFVRGYRYGIFLATDDFGSAHGEFHYDSGADCALSDELRRNAASRGWQGLRRVPGDLCDGWRAEADGLMLTFTQRGAWFVLRVAPAAPDGFLAATVLATLLGAATGAALFWMVVRRPPVSRLVVTLVTVPLLPGAYLTLQDLFLDGLAEPVWPIWRSLAPVLVPLWLVLLLVGLIVLARRQDPSGIAPEVAATVREAGPTVSRGG</sequence>
<accession>A0ABQ5RAU9</accession>
<name>A0ABQ5RAU9_9ACTN</name>
<evidence type="ECO:0000313" key="2">
    <source>
        <dbReference type="EMBL" id="GLI03713.1"/>
    </source>
</evidence>
<feature type="transmembrane region" description="Helical" evidence="1">
    <location>
        <begin position="208"/>
        <end position="227"/>
    </location>
</feature>
<evidence type="ECO:0000256" key="1">
    <source>
        <dbReference type="SAM" id="Phobius"/>
    </source>
</evidence>
<keyword evidence="1" id="KW-0472">Membrane</keyword>
<keyword evidence="3" id="KW-1185">Reference proteome</keyword>